<evidence type="ECO:0000259" key="1">
    <source>
        <dbReference type="Pfam" id="PF13338"/>
    </source>
</evidence>
<accession>A0A6J6R0I3</accession>
<name>A0A6J6R0I3_9ZZZZ</name>
<sequence length="357" mass="38239">MKSRDAMRILDELSASQWGMLTTAQAAAHGVPRLDLSRLSQAGHLERLAYGVYRNAGAPSEEFKSLRAEWLAADPSHTAEQRLLDVTGGVVVMGQSATSLHGVGDLAADRHEFSTPVRRQTQRTAVSYRWRQLDRGDVTIARGLPVTTIERTIADLVQDRTDLSLVAGVLQDAAQRRRLNTDRLTELLAPFAPRNNLRKDDGAALLNRLTAIAGLDTASLVEEISSSETLSALVAANSLSRFTHVDLSDAVTGPATQKALREFNESVARSVQQSMAPVLEALAGSIEMPRMAGLDVTLAEMAKQVSLNLPTQNLLASFGKEWAASLTTAVAAAGADLPSAKKFIEAARHVEAVATSG</sequence>
<evidence type="ECO:0000313" key="2">
    <source>
        <dbReference type="EMBL" id="CAB4717287.1"/>
    </source>
</evidence>
<dbReference type="AlphaFoldDB" id="A0A6J6R0I3"/>
<gene>
    <name evidence="2" type="ORF">UFOPK2582_01733</name>
</gene>
<dbReference type="EMBL" id="CAEZXS010000294">
    <property type="protein sequence ID" value="CAB4717287.1"/>
    <property type="molecule type" value="Genomic_DNA"/>
</dbReference>
<protein>
    <submittedName>
        <fullName evidence="2">Unannotated protein</fullName>
    </submittedName>
</protein>
<feature type="domain" description="AbiEi antitoxin N-terminal" evidence="1">
    <location>
        <begin position="9"/>
        <end position="55"/>
    </location>
</feature>
<organism evidence="2">
    <name type="scientific">freshwater metagenome</name>
    <dbReference type="NCBI Taxonomy" id="449393"/>
    <lineage>
        <taxon>unclassified sequences</taxon>
        <taxon>metagenomes</taxon>
        <taxon>ecological metagenomes</taxon>
    </lineage>
</organism>
<proteinExistence type="predicted"/>
<dbReference type="Pfam" id="PF13338">
    <property type="entry name" value="AbiEi_4"/>
    <property type="match status" value="1"/>
</dbReference>
<reference evidence="2" key="1">
    <citation type="submission" date="2020-05" db="EMBL/GenBank/DDBJ databases">
        <authorList>
            <person name="Chiriac C."/>
            <person name="Salcher M."/>
            <person name="Ghai R."/>
            <person name="Kavagutti S V."/>
        </authorList>
    </citation>
    <scope>NUCLEOTIDE SEQUENCE</scope>
</reference>
<dbReference type="InterPro" id="IPR025159">
    <property type="entry name" value="AbiEi_N"/>
</dbReference>